<dbReference type="SUPFAM" id="SSF48371">
    <property type="entry name" value="ARM repeat"/>
    <property type="match status" value="1"/>
</dbReference>
<evidence type="ECO:0000256" key="7">
    <source>
        <dbReference type="ARBA" id="ARBA00022763"/>
    </source>
</evidence>
<accession>M7CHF8</accession>
<dbReference type="SUPFAM" id="SSF117839">
    <property type="entry name" value="WWE domain"/>
    <property type="match status" value="1"/>
</dbReference>
<dbReference type="GO" id="GO:0043161">
    <property type="term" value="P:proteasome-mediated ubiquitin-dependent protein catabolic process"/>
    <property type="evidence" value="ECO:0007669"/>
    <property type="project" value="TreeGrafter"/>
</dbReference>
<evidence type="ECO:0000313" key="18">
    <source>
        <dbReference type="Proteomes" id="UP000031443"/>
    </source>
</evidence>
<dbReference type="Pfam" id="PF00632">
    <property type="entry name" value="HECT"/>
    <property type="match status" value="1"/>
</dbReference>
<dbReference type="InterPro" id="IPR018123">
    <property type="entry name" value="WWE-dom_subgr"/>
</dbReference>
<dbReference type="Proteomes" id="UP000031443">
    <property type="component" value="Unassembled WGS sequence"/>
</dbReference>
<dbReference type="InterPro" id="IPR000569">
    <property type="entry name" value="HECT_dom"/>
</dbReference>
<dbReference type="InterPro" id="IPR035983">
    <property type="entry name" value="Hect_E3_ubiquitin_ligase"/>
</dbReference>
<reference evidence="18" key="1">
    <citation type="journal article" date="2013" name="Nat. Genet.">
        <title>The draft genomes of soft-shell turtle and green sea turtle yield insights into the development and evolution of the turtle-specific body plan.</title>
        <authorList>
            <person name="Wang Z."/>
            <person name="Pascual-Anaya J."/>
            <person name="Zadissa A."/>
            <person name="Li W."/>
            <person name="Niimura Y."/>
            <person name="Huang Z."/>
            <person name="Li C."/>
            <person name="White S."/>
            <person name="Xiong Z."/>
            <person name="Fang D."/>
            <person name="Wang B."/>
            <person name="Ming Y."/>
            <person name="Chen Y."/>
            <person name="Zheng Y."/>
            <person name="Kuraku S."/>
            <person name="Pignatelli M."/>
            <person name="Herrero J."/>
            <person name="Beal K."/>
            <person name="Nozawa M."/>
            <person name="Li Q."/>
            <person name="Wang J."/>
            <person name="Zhang H."/>
            <person name="Yu L."/>
            <person name="Shigenobu S."/>
            <person name="Wang J."/>
            <person name="Liu J."/>
            <person name="Flicek P."/>
            <person name="Searle S."/>
            <person name="Wang J."/>
            <person name="Kuratani S."/>
            <person name="Yin Y."/>
            <person name="Aken B."/>
            <person name="Zhang G."/>
            <person name="Irie N."/>
        </authorList>
    </citation>
    <scope>NUCLEOTIDE SEQUENCE [LARGE SCALE GENOMIC DNA]</scope>
</reference>
<keyword evidence="10" id="KW-0234">DNA repair</keyword>
<feature type="region of interest" description="Disordered" evidence="14">
    <location>
        <begin position="1123"/>
        <end position="1252"/>
    </location>
</feature>
<dbReference type="SMART" id="SM00678">
    <property type="entry name" value="WWE"/>
    <property type="match status" value="1"/>
</dbReference>
<evidence type="ECO:0000256" key="14">
    <source>
        <dbReference type="SAM" id="MobiDB-lite"/>
    </source>
</evidence>
<feature type="compositionally biased region" description="Basic and acidic residues" evidence="14">
    <location>
        <begin position="1198"/>
        <end position="1207"/>
    </location>
</feature>
<dbReference type="FunFam" id="3.30.2410.10:FF:000005">
    <property type="entry name" value="E3 ubiquitin-protein ligase TRIP12 isoform X1"/>
    <property type="match status" value="1"/>
</dbReference>
<dbReference type="CDD" id="cd00078">
    <property type="entry name" value="HECTc"/>
    <property type="match status" value="1"/>
</dbReference>
<evidence type="ECO:0000256" key="10">
    <source>
        <dbReference type="ARBA" id="ARBA00023204"/>
    </source>
</evidence>
<dbReference type="SMART" id="SM00119">
    <property type="entry name" value="HECTc"/>
    <property type="match status" value="1"/>
</dbReference>
<dbReference type="EMBL" id="KB514175">
    <property type="protein sequence ID" value="EMP40332.1"/>
    <property type="molecule type" value="Genomic_DNA"/>
</dbReference>
<feature type="compositionally biased region" description="Polar residues" evidence="14">
    <location>
        <begin position="18"/>
        <end position="27"/>
    </location>
</feature>
<feature type="compositionally biased region" description="Low complexity" evidence="14">
    <location>
        <begin position="237"/>
        <end position="257"/>
    </location>
</feature>
<dbReference type="GO" id="GO:0016607">
    <property type="term" value="C:nuclear speck"/>
    <property type="evidence" value="ECO:0007669"/>
    <property type="project" value="TreeGrafter"/>
</dbReference>
<feature type="compositionally biased region" description="Polar residues" evidence="14">
    <location>
        <begin position="401"/>
        <end position="412"/>
    </location>
</feature>
<keyword evidence="18" id="KW-1185">Reference proteome</keyword>
<keyword evidence="9" id="KW-0007">Acetylation</keyword>
<feature type="compositionally biased region" description="Polar residues" evidence="14">
    <location>
        <begin position="194"/>
        <end position="205"/>
    </location>
</feature>
<protein>
    <recommendedName>
        <fullName evidence="13">E3 ubiquitin-protein ligase</fullName>
        <ecNumber evidence="13">2.3.2.26</ecNumber>
    </recommendedName>
</protein>
<dbReference type="PROSITE" id="PS50918">
    <property type="entry name" value="WWE"/>
    <property type="match status" value="1"/>
</dbReference>
<feature type="active site" description="Glycyl thioester intermediate" evidence="12">
    <location>
        <position position="2093"/>
    </location>
</feature>
<dbReference type="UniPathway" id="UPA00143"/>
<dbReference type="Gene3D" id="1.25.10.10">
    <property type="entry name" value="Leucine-rich Repeat Variant"/>
    <property type="match status" value="1"/>
</dbReference>
<dbReference type="FunFam" id="1.25.10.10:FF:000018">
    <property type="entry name" value="E3 ubiquitin-protein ligase TRIP12 isoform X3"/>
    <property type="match status" value="1"/>
</dbReference>
<evidence type="ECO:0000256" key="11">
    <source>
        <dbReference type="ARBA" id="ARBA00023242"/>
    </source>
</evidence>
<evidence type="ECO:0000256" key="13">
    <source>
        <dbReference type="RuleBase" id="RU369009"/>
    </source>
</evidence>
<dbReference type="STRING" id="8469.M7CHF8"/>
<dbReference type="InterPro" id="IPR011989">
    <property type="entry name" value="ARM-like"/>
</dbReference>
<evidence type="ECO:0000256" key="9">
    <source>
        <dbReference type="ARBA" id="ARBA00022990"/>
    </source>
</evidence>
<dbReference type="eggNOG" id="KOG0170">
    <property type="taxonomic scope" value="Eukaryota"/>
</dbReference>
<evidence type="ECO:0000259" key="15">
    <source>
        <dbReference type="PROSITE" id="PS50237"/>
    </source>
</evidence>
<dbReference type="PANTHER" id="PTHR45670">
    <property type="entry name" value="E3 UBIQUITIN-PROTEIN LIGASE TRIP12"/>
    <property type="match status" value="1"/>
</dbReference>
<evidence type="ECO:0000256" key="12">
    <source>
        <dbReference type="PROSITE-ProRule" id="PRU00104"/>
    </source>
</evidence>
<comment type="pathway">
    <text evidence="3 13">Protein modification; protein ubiquitination.</text>
</comment>
<dbReference type="Gene3D" id="3.90.1750.10">
    <property type="entry name" value="Hect, E3 ligase catalytic domains"/>
    <property type="match status" value="1"/>
</dbReference>
<comment type="function">
    <text evidence="13">E3 ubiquitin-protein ligase involved in ubiquitin fusion degradation (UFD) pathway and regulation of DNA repair. Part of the ubiquitin fusion degradation (UFD) pathway, a process that mediates ubiquitination of protein at their N-terminus, regardless of the presence of lysine residues in target proteins.</text>
</comment>
<feature type="region of interest" description="Disordered" evidence="14">
    <location>
        <begin position="1702"/>
        <end position="1721"/>
    </location>
</feature>
<gene>
    <name evidence="17" type="ORF">UY3_02495</name>
</gene>
<comment type="subcellular location">
    <subcellularLocation>
        <location evidence="2 13">Nucleus</location>
        <location evidence="2 13">Nucleoplasm</location>
    </subcellularLocation>
</comment>
<dbReference type="InterPro" id="IPR057948">
    <property type="entry name" value="TPR_TRIP12_N"/>
</dbReference>
<evidence type="ECO:0000256" key="6">
    <source>
        <dbReference type="ARBA" id="ARBA00022679"/>
    </source>
</evidence>
<feature type="compositionally biased region" description="Low complexity" evidence="14">
    <location>
        <begin position="1129"/>
        <end position="1154"/>
    </location>
</feature>
<feature type="compositionally biased region" description="Basic residues" evidence="14">
    <location>
        <begin position="1182"/>
        <end position="1195"/>
    </location>
</feature>
<keyword evidence="11 13" id="KW-0539">Nucleus</keyword>
<feature type="compositionally biased region" description="Polar residues" evidence="14">
    <location>
        <begin position="158"/>
        <end position="172"/>
    </location>
</feature>
<dbReference type="PROSITE" id="PS50237">
    <property type="entry name" value="HECT"/>
    <property type="match status" value="1"/>
</dbReference>
<feature type="compositionally biased region" description="Polar residues" evidence="14">
    <location>
        <begin position="321"/>
        <end position="331"/>
    </location>
</feature>
<feature type="compositionally biased region" description="Polar residues" evidence="14">
    <location>
        <begin position="1"/>
        <end position="10"/>
    </location>
</feature>
<feature type="compositionally biased region" description="Low complexity" evidence="14">
    <location>
        <begin position="1210"/>
        <end position="1221"/>
    </location>
</feature>
<feature type="compositionally biased region" description="Polar residues" evidence="14">
    <location>
        <begin position="367"/>
        <end position="379"/>
    </location>
</feature>
<feature type="compositionally biased region" description="Basic and acidic residues" evidence="14">
    <location>
        <begin position="88"/>
        <end position="110"/>
    </location>
</feature>
<dbReference type="GO" id="GO:0061630">
    <property type="term" value="F:ubiquitin protein ligase activity"/>
    <property type="evidence" value="ECO:0007669"/>
    <property type="project" value="UniProtKB-UniRule"/>
</dbReference>
<feature type="compositionally biased region" description="Polar residues" evidence="14">
    <location>
        <begin position="54"/>
        <end position="71"/>
    </location>
</feature>
<evidence type="ECO:0000256" key="5">
    <source>
        <dbReference type="ARBA" id="ARBA00022553"/>
    </source>
</evidence>
<keyword evidence="8 12" id="KW-0833">Ubl conjugation pathway</keyword>
<dbReference type="Gene3D" id="3.30.2410.10">
    <property type="entry name" value="Hect, E3 ligase catalytic domain"/>
    <property type="match status" value="1"/>
</dbReference>
<dbReference type="GO" id="GO:0008270">
    <property type="term" value="F:zinc ion binding"/>
    <property type="evidence" value="ECO:0007669"/>
    <property type="project" value="InterPro"/>
</dbReference>
<evidence type="ECO:0000256" key="2">
    <source>
        <dbReference type="ARBA" id="ARBA00004642"/>
    </source>
</evidence>
<dbReference type="InterPro" id="IPR016024">
    <property type="entry name" value="ARM-type_fold"/>
</dbReference>
<evidence type="ECO:0000259" key="16">
    <source>
        <dbReference type="PROSITE" id="PS50918"/>
    </source>
</evidence>
<keyword evidence="6 13" id="KW-0808">Transferase</keyword>
<feature type="compositionally biased region" description="Basic and acidic residues" evidence="14">
    <location>
        <begin position="387"/>
        <end position="399"/>
    </location>
</feature>
<comment type="catalytic activity">
    <reaction evidence="1 13">
        <text>S-ubiquitinyl-[E2 ubiquitin-conjugating enzyme]-L-cysteine + [acceptor protein]-L-lysine = [E2 ubiquitin-conjugating enzyme]-L-cysteine + N(6)-ubiquitinyl-[acceptor protein]-L-lysine.</text>
        <dbReference type="EC" id="2.3.2.26"/>
    </reaction>
</comment>
<evidence type="ECO:0000256" key="4">
    <source>
        <dbReference type="ARBA" id="ARBA00006331"/>
    </source>
</evidence>
<sequence>MSNRPNNNPGGSLRRSQRNTAGAQPQDDTVGGRSHLGQAKHKAHSPPESKKSISKTPKVQSNTTSEQSTGHFSKRGCSSAAVIIPQEDPDKVSTSERQKTGQVPKKDHSRGVKRSASPDYNRTNSPSSAKKPKALQYTETCSETNKPHTKSKKRPLDQEQQSKSAQLPSTSKAHTRKGGATGSSRSQKRKRTESSSCIKSGTAVESTGIEERSAKPSKLASKSATSAKAGCSNITDSSSSASTSSSSSAVASVSSTVPQGARVKQGKDQSKARRSRSASSPSPRRSSRDKEPSKTGGSSKFDWAARFSPKVSLPKTKLSLPGSSKSETSKPGPSGLQAKLASLRKSTKKRSESPPAELPSLRRSTRQKTTGSCASTSRRGSGLGKRGAAEARRQEKMADPDNNQDGVNSSAARTDEAPQGAAASSSVAGAVGMTTSGESESDDSEMGRLQALLEARGLPPHLFGPLGPRMSQLFHRTIGSGASSKAQQLLQGLQASDESQQLQAVIEMCQLLVMGNEETLGGFPVKSVVPALITLLQMEHNFDIMNHACRALTYMMEALPRSSAVVVDAIPVFLEKLQVIQCIDVAEQALTALEMLSRRHSKAILQAGGLADCLLYLEFFSINAQRNALAIAANCCQSITPDEFHFVADSLPLLTQRLTHQDKKSVESTCLCFARLVDNFQHEENLLQQVASKDLLTNIQQLLVVTPPILSSGMFIMVVRMFSLMCSNCPTLAVQLMKQNTIPRQAYSPLSSALRHHRRCVLGAAGSRRCCRTASCRHTRLMLQLCSAAIVSIANFSMLSVMGSRVSTDRGEVVVGASLELHAAHHRRGMAGALTRSGHLPLWFFDIAETLHFLLCGASNGSCQEQIDLVPRSPQELYELTSLICELMPCLPKEGIFAVDTMLKKGNAQNTDGAIWQWRDDRGLWHPYNRIDSRIIEVAAHQVGEDEISLSTLGRVYTIDFNSMQQINEDTGTARAIQRKPNPLANSNTSGHSELKKDDARAQLMKEDPELAKSFIKTLFGVLYEVYSSSAGPAVRHKCLRAILRIIYFADAELLKDVLKNHAVSSHIASMLSSQDLKIVVGALQMAEILMQKLPDIFSVYFRREGVMHQVKNLAESEALLTSPPKACTNGSGTLGTTTTISTGTATSASNATADLGSPSLQHSREDSLDLSPQGRLSDVLKRKRLPKRGPRRPKYSPPRDDDKVDNQAKSPTTTQSPKSSFLASLNPKTWGRLSTQSNSNNIEPARTAGVSGLARAASKDTISNNREKIKGWIKEQAHKFVERYFNSENMDGSNPALNVLQRLCTATEQLNLQVDGGAECLVEIRSIVSESDVSSFEIQHSGFVKQLLLYLTSKSEKDAVSRDVRLKRFLHVFFSSPPPEEESLGRLEPVGNAPLLALVHKMNNCLSQMEQFPVKVHDFPSGNGTGSSAIKDMQFVLVGYGRVREDDEDSDDDGSDEEIDESLAAQFLNSGNVRHRLQFYIGDHLLPYNMTVYQAVRQFSLQAEEERESTDDESNPLGRAGIWTKTHTIWYKPVREDEDGNKDSVGGKRGRAQTAPTKTSPRNSKKHDELWHDGVCPSVSNPLEVYLVFTPPENITFEDPSLDVILLLRVLHAISRYWYYLYENAVCKEIIPTTEFINSKLTAKANRQLQDPLVIMTGNIPTWLTELGKTCPFFFPFDTRQMLFYVTAFDRDRAMQRLLDTNPEINQSDSQDSRVAPRLDRKKRTVNREELLKQAESVMQDLGSSRAMLEIQYENEVGTGLGPTLEFYALVSQELQRADLGLWRGEEVTLSNPKGSQEGTKYIHNLQGLFALPFGRTAKPAHIAKVKMKFRFLGKLMAKAIMDFRLVDLPLGLPFYKWMLRQETSLTSHDLFNIDPVVARSVYHLEDIVRQKKRLEQDKSQTKESLQYALETLNMNGCSVEDLGLDFTLPGFPNIELKKGGKDIPVTIHNLEEYLRLVIFWALNEGVSRQFDSFRDGFESVFPLSHLQYFYPEELDQLLCGSKTDTWDAKTLMECCRPDHGYTHDSRAVKYLFEILSSLDSEQQRLFLQFVTGSPRLPVGGFRSLNPPLTIVRKTFESTENPDDFLPSVMTCVNYLKLPDYSSIEIMREKLLIAAREGQQSFHLS</sequence>
<feature type="compositionally biased region" description="Polar residues" evidence="14">
    <location>
        <begin position="118"/>
        <end position="128"/>
    </location>
</feature>
<dbReference type="InterPro" id="IPR037197">
    <property type="entry name" value="WWE_dom_sf"/>
</dbReference>
<proteinExistence type="inferred from homology"/>
<evidence type="ECO:0000256" key="1">
    <source>
        <dbReference type="ARBA" id="ARBA00000885"/>
    </source>
</evidence>
<dbReference type="Pfam" id="PF25579">
    <property type="entry name" value="TPR_TRIP12_N"/>
    <property type="match status" value="1"/>
</dbReference>
<evidence type="ECO:0000313" key="17">
    <source>
        <dbReference type="EMBL" id="EMP40332.1"/>
    </source>
</evidence>
<feature type="domain" description="HECT" evidence="15">
    <location>
        <begin position="1729"/>
        <end position="2126"/>
    </location>
</feature>
<feature type="compositionally biased region" description="Polar residues" evidence="14">
    <location>
        <begin position="1222"/>
        <end position="1243"/>
    </location>
</feature>
<feature type="region of interest" description="Disordered" evidence="14">
    <location>
        <begin position="1535"/>
        <end position="1572"/>
    </location>
</feature>
<feature type="compositionally biased region" description="Low complexity" evidence="14">
    <location>
        <begin position="216"/>
        <end position="229"/>
    </location>
</feature>
<dbReference type="SUPFAM" id="SSF56204">
    <property type="entry name" value="Hect, E3 ligase catalytic domain"/>
    <property type="match status" value="1"/>
</dbReference>
<comment type="similarity">
    <text evidence="4 13">Belongs to the UPL family. K-HECT subfamily.</text>
</comment>
<keyword evidence="5" id="KW-0597">Phosphoprotein</keyword>
<dbReference type="EC" id="2.3.2.26" evidence="13"/>
<dbReference type="FunFam" id="3.30.2160.10:FF:000013">
    <property type="entry name" value="E3 ubiquitin-protein ligase TRIP12 isoform X1"/>
    <property type="match status" value="1"/>
</dbReference>
<dbReference type="PANTHER" id="PTHR45670:SF13">
    <property type="entry name" value="E3 UBIQUITIN-PROTEIN LIGASE TRIP12"/>
    <property type="match status" value="1"/>
</dbReference>
<dbReference type="Gene3D" id="3.30.720.50">
    <property type="match status" value="1"/>
</dbReference>
<dbReference type="eggNOG" id="KOG0168">
    <property type="taxonomic scope" value="Eukaryota"/>
</dbReference>
<dbReference type="FunFam" id="3.30.720.50:FF:000001">
    <property type="entry name" value="E3 ubiquitin-protein ligase TRIP12 isoform X1"/>
    <property type="match status" value="1"/>
</dbReference>
<keyword evidence="7" id="KW-0227">DNA damage</keyword>
<feature type="domain" description="WWE" evidence="16">
    <location>
        <begin position="902"/>
        <end position="979"/>
    </location>
</feature>
<dbReference type="InterPro" id="IPR045322">
    <property type="entry name" value="HECTD1/TRIP12-like"/>
</dbReference>
<organism evidence="17 18">
    <name type="scientific">Chelonia mydas</name>
    <name type="common">Green sea-turtle</name>
    <name type="synonym">Chelonia agassizi</name>
    <dbReference type="NCBI Taxonomy" id="8469"/>
    <lineage>
        <taxon>Eukaryota</taxon>
        <taxon>Metazoa</taxon>
        <taxon>Chordata</taxon>
        <taxon>Craniata</taxon>
        <taxon>Vertebrata</taxon>
        <taxon>Euteleostomi</taxon>
        <taxon>Archelosauria</taxon>
        <taxon>Testudinata</taxon>
        <taxon>Testudines</taxon>
        <taxon>Cryptodira</taxon>
        <taxon>Durocryptodira</taxon>
        <taxon>Americhelydia</taxon>
        <taxon>Chelonioidea</taxon>
        <taxon>Cheloniidae</taxon>
        <taxon>Chelonia</taxon>
    </lineage>
</organism>
<feature type="compositionally biased region" description="Low complexity" evidence="14">
    <location>
        <begin position="420"/>
        <end position="438"/>
    </location>
</feature>
<evidence type="ECO:0000256" key="8">
    <source>
        <dbReference type="ARBA" id="ARBA00022786"/>
    </source>
</evidence>
<evidence type="ECO:0000256" key="3">
    <source>
        <dbReference type="ARBA" id="ARBA00004906"/>
    </source>
</evidence>
<dbReference type="Pfam" id="PF02825">
    <property type="entry name" value="WWE"/>
    <property type="match status" value="1"/>
</dbReference>
<dbReference type="FunFam" id="3.90.1750.10:FF:000006">
    <property type="entry name" value="E3 ubiquitin-protein ligase TRIP12 isoform X1"/>
    <property type="match status" value="1"/>
</dbReference>
<feature type="region of interest" description="Disordered" evidence="14">
    <location>
        <begin position="1"/>
        <end position="445"/>
    </location>
</feature>
<dbReference type="GO" id="GO:0006281">
    <property type="term" value="P:DNA repair"/>
    <property type="evidence" value="ECO:0007669"/>
    <property type="project" value="UniProtKB-KW"/>
</dbReference>
<dbReference type="InterPro" id="IPR004170">
    <property type="entry name" value="WWE_dom"/>
</dbReference>
<dbReference type="GO" id="GO:0000209">
    <property type="term" value="P:protein polyubiquitination"/>
    <property type="evidence" value="ECO:0007669"/>
    <property type="project" value="TreeGrafter"/>
</dbReference>
<name>M7CHF8_CHEMY</name>